<organism evidence="1 2">
    <name type="scientific">Pseudomonas chaetocerotis</name>
    <dbReference type="NCBI Taxonomy" id="2758695"/>
    <lineage>
        <taxon>Bacteria</taxon>
        <taxon>Pseudomonadati</taxon>
        <taxon>Pseudomonadota</taxon>
        <taxon>Gammaproteobacteria</taxon>
        <taxon>Pseudomonadales</taxon>
        <taxon>Pseudomonadaceae</taxon>
        <taxon>Pseudomonas</taxon>
    </lineage>
</organism>
<gene>
    <name evidence="1" type="ORF">H3221_12120</name>
</gene>
<dbReference type="Proteomes" id="UP000596932">
    <property type="component" value="Unassembled WGS sequence"/>
</dbReference>
<comment type="caution">
    <text evidence="1">The sequence shown here is derived from an EMBL/GenBank/DDBJ whole genome shotgun (WGS) entry which is preliminary data.</text>
</comment>
<sequence length="44" mass="4837">MSSTGEKPGIGIYICRKCGQSVYLNDSSDRLPPCPKCQGTEYRP</sequence>
<dbReference type="RefSeq" id="WP_196475220.1">
    <property type="nucleotide sequence ID" value="NZ_JACFYX020000010.1"/>
</dbReference>
<proteinExistence type="predicted"/>
<reference evidence="1" key="1">
    <citation type="submission" date="2020-07" db="EMBL/GenBank/DDBJ databases">
        <title>Pseudomonas chaetoceroseae sp. nov., a new member of the Pseudomonas oleovorans group isolated from a culture of Chaetoceros calcitrans.</title>
        <authorList>
            <person name="Girard L."/>
            <person name="Lood C."/>
            <person name="De Mot R."/>
            <person name="Baudart J."/>
        </authorList>
    </citation>
    <scope>NUCLEOTIDE SEQUENCE</scope>
    <source>
        <strain evidence="1">536</strain>
    </source>
</reference>
<evidence type="ECO:0008006" key="3">
    <source>
        <dbReference type="Google" id="ProtNLM"/>
    </source>
</evidence>
<dbReference type="InterPro" id="IPR009912">
    <property type="entry name" value="DUF1451"/>
</dbReference>
<evidence type="ECO:0000313" key="2">
    <source>
        <dbReference type="Proteomes" id="UP000596932"/>
    </source>
</evidence>
<dbReference type="Pfam" id="PF07295">
    <property type="entry name" value="DUF1451"/>
    <property type="match status" value="1"/>
</dbReference>
<evidence type="ECO:0000313" key="1">
    <source>
        <dbReference type="EMBL" id="MBG0835853.1"/>
    </source>
</evidence>
<keyword evidence="2" id="KW-1185">Reference proteome</keyword>
<accession>A0A931D4K6</accession>
<name>A0A931D4K6_9PSED</name>
<protein>
    <recommendedName>
        <fullName evidence="3">Rubredoxin-like protein</fullName>
    </recommendedName>
</protein>
<dbReference type="AlphaFoldDB" id="A0A931D4K6"/>
<dbReference type="EMBL" id="JACFYX010000010">
    <property type="protein sequence ID" value="MBG0835853.1"/>
    <property type="molecule type" value="Genomic_DNA"/>
</dbReference>